<evidence type="ECO:0000313" key="1">
    <source>
        <dbReference type="EMBL" id="KAJ8669542.1"/>
    </source>
</evidence>
<reference evidence="1" key="1">
    <citation type="submission" date="2023-04" db="EMBL/GenBank/DDBJ databases">
        <title>A chromosome-level genome assembly of the parasitoid wasp Eretmocerus hayati.</title>
        <authorList>
            <person name="Zhong Y."/>
            <person name="Liu S."/>
            <person name="Liu Y."/>
        </authorList>
    </citation>
    <scope>NUCLEOTIDE SEQUENCE</scope>
    <source>
        <strain evidence="1">ZJU_SS_LIU_2023</strain>
    </source>
</reference>
<evidence type="ECO:0000313" key="2">
    <source>
        <dbReference type="Proteomes" id="UP001239111"/>
    </source>
</evidence>
<comment type="caution">
    <text evidence="1">The sequence shown here is derived from an EMBL/GenBank/DDBJ whole genome shotgun (WGS) entry which is preliminary data.</text>
</comment>
<dbReference type="Proteomes" id="UP001239111">
    <property type="component" value="Chromosome 3"/>
</dbReference>
<organism evidence="1 2">
    <name type="scientific">Eretmocerus hayati</name>
    <dbReference type="NCBI Taxonomy" id="131215"/>
    <lineage>
        <taxon>Eukaryota</taxon>
        <taxon>Metazoa</taxon>
        <taxon>Ecdysozoa</taxon>
        <taxon>Arthropoda</taxon>
        <taxon>Hexapoda</taxon>
        <taxon>Insecta</taxon>
        <taxon>Pterygota</taxon>
        <taxon>Neoptera</taxon>
        <taxon>Endopterygota</taxon>
        <taxon>Hymenoptera</taxon>
        <taxon>Apocrita</taxon>
        <taxon>Proctotrupomorpha</taxon>
        <taxon>Chalcidoidea</taxon>
        <taxon>Aphelinidae</taxon>
        <taxon>Aphelininae</taxon>
        <taxon>Eretmocerus</taxon>
    </lineage>
</organism>
<keyword evidence="2" id="KW-1185">Reference proteome</keyword>
<dbReference type="EMBL" id="CM056743">
    <property type="protein sequence ID" value="KAJ8669542.1"/>
    <property type="molecule type" value="Genomic_DNA"/>
</dbReference>
<gene>
    <name evidence="1" type="ORF">QAD02_000801</name>
</gene>
<proteinExistence type="predicted"/>
<sequence>MASDDNSIPDNVPDPSCTLDIAAIAREIKLGTLPTTSRNNYQKKYNAYLDWCKANKIEEYLSENALLVYLQTLKVDKNYAASTIRATHSMIKACMKAYDNKDVGGYIHVNSFMKTHSKRHKPKKSYVFTALQLQQFFQNASNEEYLLIKALVAVGVIGCCRKGELVKMLMSYVTAMPDAYLIRIPAEVTKTLTENTFMVVGPFYTVLKRYLEARKKINHERFFLTQRDGVFINSPAGDKTVSNAFKVVATFLKLPEPERYTGHCIRRTSATVYAETSCNDRELMRHGRWKNIQCASGYVQDTRFIGEKVSRLITNAIVPDQSPELDQSSTSARKKPANKRSLPSATVTSGMICNEMSSTVLGVSPGLQSNASVMQPMPQYPVHPVQIPTSSAVKHTSSDLIKQLTVYQSVPIMPPPHLTNAQVFTLVPQLQSQDQDLPEFFSSDFDDSGLGTSVTDTKQSSSIVSNVVPQPVKGTTFTATGNCPDESVLPQLNHGHQLPVSSQSAVVQSTQNMQGSASSMLANVQSDFSQLLDDSSDDETRGSVISTHPDDNQEFEQDTYWGDNLFKNSQACEPNEPYDIVHNSPAGHQETEATGAIQKHCQRTTYPRSVRLATVPVSAPGFQSASDVLLHNKVLADSSQLHEPPLQVNNIPIIIAEKDSSMDKPVFDCDKSPAVSSDKLVPPNSDDQVLAVSLKKSVSVSNAESLLNSNDRVPEVPSLTIPEKAHFPKVKGFDSNVIHCDNVSQSHEVSTNVHSNKRPIAAVMSKEVDKANKRSGSRSEVSQANEAVRETEITKVVNDDHDQRVQEIMRELVNSSEEDSALKSSDWLSQFDLLPITLNMSTRANYNKCGHSHDAGSSMALQYELLGNQESVNDSTLKSMDTTNAFQYYEHATSSGYMIDESNNETYTHGLPCYNENNIWRSTQLLTRDGGAISAPMDQCEYNITEKIDEYKNGTTSYPTDNAEGRNITPSGLVFNLHGNTLPGANRSTNTNIGSSGTNANSASATAINLGSDTPPAPSNAHDNHDVPSVAGQSNNTDDSRPKRKRYSTRTYQDTSNCNSRDKTVRTRYPDICKLGEQTQNSCPDLNHPSWEIIENFSCKRSVFYRKDRSGIICHLSYFKEKHEPMGFQIDSKHILIKSNENPQMPTGLECHNNYCEVKGAVKCGYCVKAYFELMLESEQGEREEIIDKWDSIPLPVV</sequence>
<accession>A0ACC2NEF6</accession>
<name>A0ACC2NEF6_9HYME</name>
<protein>
    <submittedName>
        <fullName evidence="1">Uncharacterized protein</fullName>
    </submittedName>
</protein>